<dbReference type="PANTHER" id="PTHR34137">
    <property type="entry name" value="EXODEOXYRIBONUCLEASE 7 SMALL SUBUNIT"/>
    <property type="match status" value="1"/>
</dbReference>
<dbReference type="GO" id="GO:0009318">
    <property type="term" value="C:exodeoxyribonuclease VII complex"/>
    <property type="evidence" value="ECO:0007669"/>
    <property type="project" value="UniProtKB-UniRule"/>
</dbReference>
<proteinExistence type="inferred from homology"/>
<evidence type="ECO:0000256" key="3">
    <source>
        <dbReference type="ARBA" id="ARBA00022722"/>
    </source>
</evidence>
<evidence type="ECO:0000256" key="6">
    <source>
        <dbReference type="HAMAP-Rule" id="MF_00337"/>
    </source>
</evidence>
<accession>A0A6N2ZGD2</accession>
<dbReference type="PANTHER" id="PTHR34137:SF1">
    <property type="entry name" value="EXODEOXYRIBONUCLEASE 7 SMALL SUBUNIT"/>
    <property type="match status" value="1"/>
</dbReference>
<comment type="catalytic activity">
    <reaction evidence="6">
        <text>Exonucleolytic cleavage in either 5'- to 3'- or 3'- to 5'-direction to yield nucleoside 5'-phosphates.</text>
        <dbReference type="EC" id="3.1.11.6"/>
    </reaction>
</comment>
<comment type="subunit">
    <text evidence="6">Heterooligomer composed of large and small subunits.</text>
</comment>
<evidence type="ECO:0000313" key="8">
    <source>
        <dbReference type="EMBL" id="VYT77713.1"/>
    </source>
</evidence>
<dbReference type="GO" id="GO:0005829">
    <property type="term" value="C:cytosol"/>
    <property type="evidence" value="ECO:0007669"/>
    <property type="project" value="TreeGrafter"/>
</dbReference>
<comment type="function">
    <text evidence="6">Bidirectionally degrades single-stranded DNA into large acid-insoluble oligonucleotides, which are then degraded further into small acid-soluble oligonucleotides.</text>
</comment>
<evidence type="ECO:0000256" key="1">
    <source>
        <dbReference type="ARBA" id="ARBA00009998"/>
    </source>
</evidence>
<dbReference type="HAMAP" id="MF_00337">
    <property type="entry name" value="Exonuc_7_S"/>
    <property type="match status" value="1"/>
</dbReference>
<dbReference type="PIRSF" id="PIRSF006488">
    <property type="entry name" value="Exonuc_VII_S"/>
    <property type="match status" value="1"/>
</dbReference>
<keyword evidence="4 6" id="KW-0378">Hydrolase</keyword>
<dbReference type="AlphaFoldDB" id="A0A6N2ZGD2"/>
<organism evidence="8">
    <name type="scientific">Intestinibacter bartlettii</name>
    <dbReference type="NCBI Taxonomy" id="261299"/>
    <lineage>
        <taxon>Bacteria</taxon>
        <taxon>Bacillati</taxon>
        <taxon>Bacillota</taxon>
        <taxon>Clostridia</taxon>
        <taxon>Peptostreptococcales</taxon>
        <taxon>Peptostreptococcaceae</taxon>
        <taxon>Intestinibacter</taxon>
    </lineage>
</organism>
<dbReference type="GeneID" id="89564731"/>
<dbReference type="GO" id="GO:0006308">
    <property type="term" value="P:DNA catabolic process"/>
    <property type="evidence" value="ECO:0007669"/>
    <property type="project" value="UniProtKB-UniRule"/>
</dbReference>
<dbReference type="Pfam" id="PF02609">
    <property type="entry name" value="Exonuc_VII_S"/>
    <property type="match status" value="1"/>
</dbReference>
<keyword evidence="7" id="KW-0175">Coiled coil</keyword>
<comment type="subcellular location">
    <subcellularLocation>
        <location evidence="6">Cytoplasm</location>
    </subcellularLocation>
</comment>
<dbReference type="NCBIfam" id="TIGR01280">
    <property type="entry name" value="xseB"/>
    <property type="match status" value="1"/>
</dbReference>
<comment type="similarity">
    <text evidence="1 6">Belongs to the XseB family.</text>
</comment>
<dbReference type="Gene3D" id="1.10.287.1040">
    <property type="entry name" value="Exonuclease VII, small subunit"/>
    <property type="match status" value="1"/>
</dbReference>
<evidence type="ECO:0000256" key="7">
    <source>
        <dbReference type="SAM" id="Coils"/>
    </source>
</evidence>
<dbReference type="SUPFAM" id="SSF116842">
    <property type="entry name" value="XseB-like"/>
    <property type="match status" value="1"/>
</dbReference>
<dbReference type="InterPro" id="IPR003761">
    <property type="entry name" value="Exonuc_VII_S"/>
</dbReference>
<keyword evidence="5 6" id="KW-0269">Exonuclease</keyword>
<gene>
    <name evidence="6" type="primary">xseB</name>
    <name evidence="8" type="ORF">IBLFYP30_00055</name>
</gene>
<keyword evidence="2 6" id="KW-0963">Cytoplasm</keyword>
<dbReference type="InterPro" id="IPR037004">
    <property type="entry name" value="Exonuc_VII_ssu_sf"/>
</dbReference>
<dbReference type="RefSeq" id="WP_007287346.1">
    <property type="nucleotide sequence ID" value="NZ_BAABYO010000001.1"/>
</dbReference>
<dbReference type="EMBL" id="CACRUE010000012">
    <property type="protein sequence ID" value="VYT77713.1"/>
    <property type="molecule type" value="Genomic_DNA"/>
</dbReference>
<reference evidence="8" key="1">
    <citation type="submission" date="2019-11" db="EMBL/GenBank/DDBJ databases">
        <authorList>
            <person name="Feng L."/>
        </authorList>
    </citation>
    <scope>NUCLEOTIDE SEQUENCE</scope>
    <source>
        <strain evidence="8">IbartlettiiLFYP30</strain>
    </source>
</reference>
<name>A0A6N2ZGD2_9FIRM</name>
<evidence type="ECO:0000256" key="4">
    <source>
        <dbReference type="ARBA" id="ARBA00022801"/>
    </source>
</evidence>
<dbReference type="EC" id="3.1.11.6" evidence="6"/>
<sequence length="71" mass="8386">MELTYEQAYSKLEEILNKLETNNASLDESLKLYEEGIKLYATCNKLLDEAKFKISKFNETQELENFDLEEE</sequence>
<evidence type="ECO:0000256" key="2">
    <source>
        <dbReference type="ARBA" id="ARBA00022490"/>
    </source>
</evidence>
<protein>
    <recommendedName>
        <fullName evidence="6">Exodeoxyribonuclease 7 small subunit</fullName>
        <ecNumber evidence="6">3.1.11.6</ecNumber>
    </recommendedName>
    <alternativeName>
        <fullName evidence="6">Exodeoxyribonuclease VII small subunit</fullName>
        <shortName evidence="6">Exonuclease VII small subunit</shortName>
    </alternativeName>
</protein>
<evidence type="ECO:0000256" key="5">
    <source>
        <dbReference type="ARBA" id="ARBA00022839"/>
    </source>
</evidence>
<keyword evidence="3 6" id="KW-0540">Nuclease</keyword>
<dbReference type="GO" id="GO:0008855">
    <property type="term" value="F:exodeoxyribonuclease VII activity"/>
    <property type="evidence" value="ECO:0007669"/>
    <property type="project" value="UniProtKB-UniRule"/>
</dbReference>
<feature type="coiled-coil region" evidence="7">
    <location>
        <begin position="2"/>
        <end position="36"/>
    </location>
</feature>